<dbReference type="EMBL" id="CP015600">
    <property type="protein sequence ID" value="ANF84161.1"/>
    <property type="molecule type" value="Genomic_DNA"/>
</dbReference>
<dbReference type="KEGG" id="panr:A7J50_0717"/>
<evidence type="ECO:0008006" key="4">
    <source>
        <dbReference type="Google" id="ProtNLM"/>
    </source>
</evidence>
<feature type="region of interest" description="Disordered" evidence="1">
    <location>
        <begin position="1"/>
        <end position="20"/>
    </location>
</feature>
<dbReference type="AlphaFoldDB" id="A0A172YVF0"/>
<reference evidence="2 3" key="1">
    <citation type="submission" date="2016-05" db="EMBL/GenBank/DDBJ databases">
        <title>Complete genome sequence of Pseudomonas antarctica PAMC 27494.</title>
        <authorList>
            <person name="Lee J."/>
        </authorList>
    </citation>
    <scope>NUCLEOTIDE SEQUENCE [LARGE SCALE GENOMIC DNA]</scope>
    <source>
        <strain evidence="2 3">PAMC 27494</strain>
    </source>
</reference>
<dbReference type="Proteomes" id="UP000077829">
    <property type="component" value="Chromosome"/>
</dbReference>
<dbReference type="CDD" id="cd17468">
    <property type="entry name" value="T3SS_HrpP_C"/>
    <property type="match status" value="1"/>
</dbReference>
<proteinExistence type="predicted"/>
<evidence type="ECO:0000256" key="1">
    <source>
        <dbReference type="SAM" id="MobiDB-lite"/>
    </source>
</evidence>
<gene>
    <name evidence="2" type="ORF">A7J50_0717</name>
</gene>
<dbReference type="InterPro" id="IPR049757">
    <property type="entry name" value="T3SS_HrpP-like_C"/>
</dbReference>
<dbReference type="STRING" id="219572.A7J50_0717"/>
<dbReference type="RefSeq" id="WP_064450587.1">
    <property type="nucleotide sequence ID" value="NZ_CP015600.1"/>
</dbReference>
<dbReference type="PATRIC" id="fig|219572.3.peg.732"/>
<accession>A0A172YVF0</accession>
<organism evidence="2 3">
    <name type="scientific">Pseudomonas antarctica</name>
    <dbReference type="NCBI Taxonomy" id="219572"/>
    <lineage>
        <taxon>Bacteria</taxon>
        <taxon>Pseudomonadati</taxon>
        <taxon>Pseudomonadota</taxon>
        <taxon>Gammaproteobacteria</taxon>
        <taxon>Pseudomonadales</taxon>
        <taxon>Pseudomonadaceae</taxon>
        <taxon>Pseudomonas</taxon>
    </lineage>
</organism>
<protein>
    <recommendedName>
        <fullName evidence="4">Type III secretion protein</fullName>
    </recommendedName>
</protein>
<sequence length="152" mass="16268">MTKVSTSPPKRPRPRAPRNDLAQGNALAVPWEHVRLFTQLFDDGGDRRGGGASLAGRKASTQVAMIEALTEQLAPRVLGASQWPLVAVLYLPRLGRINATVRREPGAWSIELAAEDASTAHWLGGVRQRFQEGLEQSVGVPVSLSLASVGPA</sequence>
<name>A0A172YVF0_9PSED</name>
<evidence type="ECO:0000313" key="2">
    <source>
        <dbReference type="EMBL" id="ANF84161.1"/>
    </source>
</evidence>
<evidence type="ECO:0000313" key="3">
    <source>
        <dbReference type="Proteomes" id="UP000077829"/>
    </source>
</evidence>